<proteinExistence type="predicted"/>
<dbReference type="Proteomes" id="UP000193077">
    <property type="component" value="Unassembled WGS sequence"/>
</dbReference>
<dbReference type="AlphaFoldDB" id="A0A1Y5S5U6"/>
<dbReference type="InterPro" id="IPR000182">
    <property type="entry name" value="GNAT_dom"/>
</dbReference>
<dbReference type="RefSeq" id="WP_085795001.1">
    <property type="nucleotide sequence ID" value="NZ_FWFO01000001.1"/>
</dbReference>
<dbReference type="CDD" id="cd04301">
    <property type="entry name" value="NAT_SF"/>
    <property type="match status" value="1"/>
</dbReference>
<reference evidence="4 5" key="1">
    <citation type="submission" date="2017-03" db="EMBL/GenBank/DDBJ databases">
        <authorList>
            <person name="Afonso C.L."/>
            <person name="Miller P.J."/>
            <person name="Scott M.A."/>
            <person name="Spackman E."/>
            <person name="Goraichik I."/>
            <person name="Dimitrov K.M."/>
            <person name="Suarez D.L."/>
            <person name="Swayne D.E."/>
        </authorList>
    </citation>
    <scope>NUCLEOTIDE SEQUENCE [LARGE SCALE GENOMIC DNA]</scope>
    <source>
        <strain evidence="4 5">CECT 7639</strain>
    </source>
</reference>
<dbReference type="PROSITE" id="PS51186">
    <property type="entry name" value="GNAT"/>
    <property type="match status" value="1"/>
</dbReference>
<keyword evidence="2 4" id="KW-0012">Acyltransferase</keyword>
<dbReference type="GO" id="GO:0016747">
    <property type="term" value="F:acyltransferase activity, transferring groups other than amino-acyl groups"/>
    <property type="evidence" value="ECO:0007669"/>
    <property type="project" value="InterPro"/>
</dbReference>
<gene>
    <name evidence="4" type="primary">yncA</name>
    <name evidence="4" type="ORF">TRL7639_01378</name>
</gene>
<dbReference type="PANTHER" id="PTHR43072">
    <property type="entry name" value="N-ACETYLTRANSFERASE"/>
    <property type="match status" value="1"/>
</dbReference>
<feature type="domain" description="N-acetyltransferase" evidence="3">
    <location>
        <begin position="1"/>
        <end position="160"/>
    </location>
</feature>
<dbReference type="EC" id="2.3.1.-" evidence="4"/>
<evidence type="ECO:0000256" key="2">
    <source>
        <dbReference type="ARBA" id="ARBA00023315"/>
    </source>
</evidence>
<evidence type="ECO:0000259" key="3">
    <source>
        <dbReference type="PROSITE" id="PS51186"/>
    </source>
</evidence>
<dbReference type="Gene3D" id="3.40.630.30">
    <property type="match status" value="1"/>
</dbReference>
<evidence type="ECO:0000313" key="5">
    <source>
        <dbReference type="Proteomes" id="UP000193077"/>
    </source>
</evidence>
<sequence>MIIRQAQAGEAEAIAEITNAIIRDSTITFTTTEKDVAEIADTIAVRGPCYLVAEMDGRLAGFATYGAFRGGPGYAGTKEHSIQLAPWARGAGVGRALMAALEQVARDQGVHVLVAGVSNSNPNGVAFHAALGFHEVGRMPQVGCKWDTYLDLILMQKILT</sequence>
<dbReference type="EMBL" id="FWFO01000001">
    <property type="protein sequence ID" value="SLN32003.1"/>
    <property type="molecule type" value="Genomic_DNA"/>
</dbReference>
<name>A0A1Y5S5U6_9RHOB</name>
<dbReference type="Pfam" id="PF00583">
    <property type="entry name" value="Acetyltransf_1"/>
    <property type="match status" value="1"/>
</dbReference>
<evidence type="ECO:0000313" key="4">
    <source>
        <dbReference type="EMBL" id="SLN32003.1"/>
    </source>
</evidence>
<dbReference type="OrthoDB" id="5459937at2"/>
<keyword evidence="1 4" id="KW-0808">Transferase</keyword>
<dbReference type="InterPro" id="IPR016181">
    <property type="entry name" value="Acyl_CoA_acyltransferase"/>
</dbReference>
<organism evidence="4 5">
    <name type="scientific">Falsiruegeria litorea R37</name>
    <dbReference type="NCBI Taxonomy" id="1200284"/>
    <lineage>
        <taxon>Bacteria</taxon>
        <taxon>Pseudomonadati</taxon>
        <taxon>Pseudomonadota</taxon>
        <taxon>Alphaproteobacteria</taxon>
        <taxon>Rhodobacterales</taxon>
        <taxon>Roseobacteraceae</taxon>
        <taxon>Falsiruegeria</taxon>
    </lineage>
</organism>
<dbReference type="PANTHER" id="PTHR43072:SF23">
    <property type="entry name" value="UPF0039 PROTEIN C11D3.02C"/>
    <property type="match status" value="1"/>
</dbReference>
<protein>
    <submittedName>
        <fullName evidence="4">N-acyltransferase YncA</fullName>
        <ecNumber evidence="4">2.3.1.-</ecNumber>
    </submittedName>
</protein>
<evidence type="ECO:0000256" key="1">
    <source>
        <dbReference type="ARBA" id="ARBA00022679"/>
    </source>
</evidence>
<dbReference type="SUPFAM" id="SSF55729">
    <property type="entry name" value="Acyl-CoA N-acyltransferases (Nat)"/>
    <property type="match status" value="1"/>
</dbReference>
<keyword evidence="5" id="KW-1185">Reference proteome</keyword>
<accession>A0A1Y5S5U6</accession>